<sequence>HQEALQAKQKAAAEAKEKAAEEAKQQQALEAKQKAAEAAANKRAESRRIASSAKHDFQQKIYHVWDVPTGSKGKTASVRVTLNDSGGVTSVLVNSSDPDVQASVEAAIRQAAPYPMPSDPDARRDARSFSATFTAK</sequence>
<feature type="region of interest" description="Disordered" evidence="1">
    <location>
        <begin position="111"/>
        <end position="136"/>
    </location>
</feature>
<dbReference type="eggNOG" id="COG3064">
    <property type="taxonomic scope" value="Bacteria"/>
</dbReference>
<dbReference type="AlphaFoldDB" id="V2TJE2"/>
<dbReference type="Proteomes" id="UP000023785">
    <property type="component" value="Unassembled WGS sequence"/>
</dbReference>
<feature type="compositionally biased region" description="Basic and acidic residues" evidence="1">
    <location>
        <begin position="31"/>
        <end position="54"/>
    </location>
</feature>
<gene>
    <name evidence="2" type="ORF">P256_02287</name>
</gene>
<dbReference type="Gene3D" id="3.30.1150.10">
    <property type="match status" value="1"/>
</dbReference>
<keyword evidence="3" id="KW-1185">Reference proteome</keyword>
<dbReference type="STRING" id="1392540.P256_02287"/>
<feature type="region of interest" description="Disordered" evidence="1">
    <location>
        <begin position="1"/>
        <end position="54"/>
    </location>
</feature>
<comment type="caution">
    <text evidence="2">The sequence shown here is derived from an EMBL/GenBank/DDBJ whole genome shotgun (WGS) entry which is preliminary data.</text>
</comment>
<evidence type="ECO:0000313" key="2">
    <source>
        <dbReference type="EMBL" id="ESK37851.1"/>
    </source>
</evidence>
<feature type="compositionally biased region" description="Low complexity" evidence="1">
    <location>
        <begin position="1"/>
        <end position="10"/>
    </location>
</feature>
<dbReference type="GO" id="GO:0043213">
    <property type="term" value="P:bacteriocin transport"/>
    <property type="evidence" value="ECO:0007669"/>
    <property type="project" value="InterPro"/>
</dbReference>
<dbReference type="HOGENOM" id="CLU_106513_1_0_6"/>
<dbReference type="SUPFAM" id="SSF74653">
    <property type="entry name" value="TolA/TonB C-terminal domain"/>
    <property type="match status" value="1"/>
</dbReference>
<evidence type="ECO:0000256" key="1">
    <source>
        <dbReference type="SAM" id="MobiDB-lite"/>
    </source>
</evidence>
<name>V2TJE2_9GAMM</name>
<feature type="compositionally biased region" description="Basic and acidic residues" evidence="1">
    <location>
        <begin position="11"/>
        <end position="24"/>
    </location>
</feature>
<dbReference type="RefSeq" id="WP_023273897.1">
    <property type="nucleotide sequence ID" value="NZ_KI530735.1"/>
</dbReference>
<dbReference type="GO" id="GO:0019534">
    <property type="term" value="F:toxin transmembrane transporter activity"/>
    <property type="evidence" value="ECO:0007669"/>
    <property type="project" value="InterPro"/>
</dbReference>
<feature type="non-terminal residue" evidence="2">
    <location>
        <position position="1"/>
    </location>
</feature>
<dbReference type="NCBIfam" id="TIGR02794">
    <property type="entry name" value="tolA_full"/>
    <property type="match status" value="1"/>
</dbReference>
<protein>
    <submittedName>
        <fullName evidence="2">Protein TolA</fullName>
    </submittedName>
</protein>
<dbReference type="InterPro" id="IPR014161">
    <property type="entry name" value="Tol-Pal_TolA"/>
</dbReference>
<accession>V2TJE2</accession>
<dbReference type="OrthoDB" id="6713678at2"/>
<organism evidence="2 3">
    <name type="scientific">Acinetobacter nectaris CIP 110549</name>
    <dbReference type="NCBI Taxonomy" id="1392540"/>
    <lineage>
        <taxon>Bacteria</taxon>
        <taxon>Pseudomonadati</taxon>
        <taxon>Pseudomonadota</taxon>
        <taxon>Gammaproteobacteria</taxon>
        <taxon>Moraxellales</taxon>
        <taxon>Moraxellaceae</taxon>
        <taxon>Acinetobacter</taxon>
    </lineage>
</organism>
<dbReference type="GO" id="GO:0016020">
    <property type="term" value="C:membrane"/>
    <property type="evidence" value="ECO:0007669"/>
    <property type="project" value="InterPro"/>
</dbReference>
<dbReference type="EMBL" id="AYER01000009">
    <property type="protein sequence ID" value="ESK37851.1"/>
    <property type="molecule type" value="Genomic_DNA"/>
</dbReference>
<dbReference type="Pfam" id="PF13103">
    <property type="entry name" value="TonB_2"/>
    <property type="match status" value="1"/>
</dbReference>
<reference evidence="2 3" key="1">
    <citation type="submission" date="2013-10" db="EMBL/GenBank/DDBJ databases">
        <title>The Genome Sequence of Acinetobacter nectaris CIP 110549.</title>
        <authorList>
            <consortium name="The Broad Institute Genomics Platform"/>
            <consortium name="The Broad Institute Genome Sequencing Center for Infectious Disease"/>
            <person name="Cerqueira G."/>
            <person name="Feldgarden M."/>
            <person name="Courvalin P."/>
            <person name="Grillot-Courvalin C."/>
            <person name="Clermont D."/>
            <person name="Rocha E."/>
            <person name="Yoon E.-J."/>
            <person name="Nemec A."/>
            <person name="Young S.K."/>
            <person name="Zeng Q."/>
            <person name="Gargeya S."/>
            <person name="Fitzgerald M."/>
            <person name="Abouelleil A."/>
            <person name="Alvarado L."/>
            <person name="Berlin A.M."/>
            <person name="Chapman S.B."/>
            <person name="Gainer-Dewar J."/>
            <person name="Goldberg J."/>
            <person name="Gnerre S."/>
            <person name="Griggs A."/>
            <person name="Gujja S."/>
            <person name="Hansen M."/>
            <person name="Howarth C."/>
            <person name="Imamovic A."/>
            <person name="Ireland A."/>
            <person name="Larimer J."/>
            <person name="McCowan C."/>
            <person name="Murphy C."/>
            <person name="Pearson M."/>
            <person name="Poon T.W."/>
            <person name="Priest M."/>
            <person name="Roberts A."/>
            <person name="Saif S."/>
            <person name="Shea T."/>
            <person name="Sykes S."/>
            <person name="Wortman J."/>
            <person name="Nusbaum C."/>
            <person name="Birren B."/>
        </authorList>
    </citation>
    <scope>NUCLEOTIDE SEQUENCE [LARGE SCALE GENOMIC DNA]</scope>
    <source>
        <strain evidence="2 3">CIP 110549</strain>
    </source>
</reference>
<proteinExistence type="predicted"/>
<evidence type="ECO:0000313" key="3">
    <source>
        <dbReference type="Proteomes" id="UP000023785"/>
    </source>
</evidence>
<dbReference type="PATRIC" id="fig|1392540.3.peg.2208"/>